<dbReference type="OrthoDB" id="9814618at2"/>
<accession>Q3A7Z4</accession>
<name>Q3A7Z4_SYNC1</name>
<sequence length="84" mass="9766">MKKIELYTKSHCPYCRRAKDLLHIKKAIFVEYDVTNDPAKEQEMRERSGRMTVPEIFIDESLVGGCDDLYALEQQGILDGMLRD</sequence>
<dbReference type="eggNOG" id="COG0695">
    <property type="taxonomic scope" value="Bacteria"/>
</dbReference>
<evidence type="ECO:0000313" key="9">
    <source>
        <dbReference type="Proteomes" id="UP000002534"/>
    </source>
</evidence>
<dbReference type="GO" id="GO:0034599">
    <property type="term" value="P:cellular response to oxidative stress"/>
    <property type="evidence" value="ECO:0007669"/>
    <property type="project" value="TreeGrafter"/>
</dbReference>
<keyword evidence="3 6" id="KW-0249">Electron transport</keyword>
<gene>
    <name evidence="8" type="primary">grx</name>
    <name evidence="8" type="ordered locus">Pcar_0237</name>
</gene>
<dbReference type="PROSITE" id="PS00195">
    <property type="entry name" value="GLUTAREDOXIN_1"/>
    <property type="match status" value="1"/>
</dbReference>
<dbReference type="GO" id="GO:0005737">
    <property type="term" value="C:cytoplasm"/>
    <property type="evidence" value="ECO:0007669"/>
    <property type="project" value="TreeGrafter"/>
</dbReference>
<reference evidence="8 9" key="2">
    <citation type="journal article" date="2012" name="BMC Genomics">
        <title>The genome of Pelobacter carbinolicus reveals surprising metabolic capabilities and physiological features.</title>
        <authorList>
            <person name="Aklujkar M."/>
            <person name="Haveman S.A."/>
            <person name="Didonato R.Jr."/>
            <person name="Chertkov O."/>
            <person name="Han C.S."/>
            <person name="Land M.L."/>
            <person name="Brown P."/>
            <person name="Lovley D.R."/>
        </authorList>
    </citation>
    <scope>NUCLEOTIDE SEQUENCE [LARGE SCALE GENOMIC DNA]</scope>
    <source>
        <strain evidence="9">DSM 2380 / NBRC 103641 / GraBd1</strain>
    </source>
</reference>
<feature type="domain" description="Glutaredoxin" evidence="7">
    <location>
        <begin position="4"/>
        <end position="63"/>
    </location>
</feature>
<keyword evidence="2 6" id="KW-0813">Transport</keyword>
<organism evidence="8 9">
    <name type="scientific">Syntrophotalea carbinolica (strain DSM 2380 / NBRC 103641 / GraBd1)</name>
    <name type="common">Pelobacter carbinolicus</name>
    <dbReference type="NCBI Taxonomy" id="338963"/>
    <lineage>
        <taxon>Bacteria</taxon>
        <taxon>Pseudomonadati</taxon>
        <taxon>Thermodesulfobacteriota</taxon>
        <taxon>Desulfuromonadia</taxon>
        <taxon>Desulfuromonadales</taxon>
        <taxon>Syntrophotaleaceae</taxon>
        <taxon>Syntrophotalea</taxon>
    </lineage>
</organism>
<evidence type="ECO:0000256" key="1">
    <source>
        <dbReference type="ARBA" id="ARBA00007787"/>
    </source>
</evidence>
<dbReference type="Proteomes" id="UP000002534">
    <property type="component" value="Chromosome"/>
</dbReference>
<dbReference type="NCBIfam" id="TIGR02181">
    <property type="entry name" value="GRX_bact"/>
    <property type="match status" value="1"/>
</dbReference>
<comment type="function">
    <text evidence="6">Has a glutathione-disulfide oxidoreductase activity in the presence of NADPH and glutathione reductase. Reduces low molecular weight disulfides and proteins.</text>
</comment>
<dbReference type="InterPro" id="IPR011900">
    <property type="entry name" value="GRX_bact"/>
</dbReference>
<evidence type="ECO:0000256" key="2">
    <source>
        <dbReference type="ARBA" id="ARBA00022448"/>
    </source>
</evidence>
<reference evidence="9" key="1">
    <citation type="submission" date="2005-10" db="EMBL/GenBank/DDBJ databases">
        <title>Complete sequence of Pelobacter carbinolicus DSM 2380.</title>
        <authorList>
            <person name="Copeland A."/>
            <person name="Lucas S."/>
            <person name="Lapidus A."/>
            <person name="Barry K."/>
            <person name="Detter J.C."/>
            <person name="Glavina T."/>
            <person name="Hammon N."/>
            <person name="Israni S."/>
            <person name="Pitluck S."/>
            <person name="Chertkov O."/>
            <person name="Schmutz J."/>
            <person name="Larimer F."/>
            <person name="Land M."/>
            <person name="Kyrpides N."/>
            <person name="Ivanova N."/>
            <person name="Richardson P."/>
        </authorList>
    </citation>
    <scope>NUCLEOTIDE SEQUENCE [LARGE SCALE GENOMIC DNA]</scope>
    <source>
        <strain evidence="9">DSM 2380 / NBRC 103641 / GraBd1</strain>
    </source>
</reference>
<dbReference type="KEGG" id="pca:Pcar_0237"/>
<dbReference type="STRING" id="338963.Pcar_0237"/>
<dbReference type="GO" id="GO:0045454">
    <property type="term" value="P:cell redox homeostasis"/>
    <property type="evidence" value="ECO:0007669"/>
    <property type="project" value="InterPro"/>
</dbReference>
<dbReference type="InterPro" id="IPR011767">
    <property type="entry name" value="GLR_AS"/>
</dbReference>
<dbReference type="InterPro" id="IPR036249">
    <property type="entry name" value="Thioredoxin-like_sf"/>
</dbReference>
<dbReference type="InterPro" id="IPR002109">
    <property type="entry name" value="Glutaredoxin"/>
</dbReference>
<dbReference type="CDD" id="cd03418">
    <property type="entry name" value="GRX_GRXb_1_3_like"/>
    <property type="match status" value="1"/>
</dbReference>
<keyword evidence="9" id="KW-1185">Reference proteome</keyword>
<dbReference type="Gene3D" id="3.40.30.10">
    <property type="entry name" value="Glutaredoxin"/>
    <property type="match status" value="1"/>
</dbReference>
<keyword evidence="5 6" id="KW-0676">Redox-active center</keyword>
<evidence type="ECO:0000256" key="6">
    <source>
        <dbReference type="RuleBase" id="RU364065"/>
    </source>
</evidence>
<dbReference type="PROSITE" id="PS51354">
    <property type="entry name" value="GLUTAREDOXIN_2"/>
    <property type="match status" value="1"/>
</dbReference>
<dbReference type="RefSeq" id="WP_011339903.1">
    <property type="nucleotide sequence ID" value="NC_007498.2"/>
</dbReference>
<keyword evidence="4" id="KW-1015">Disulfide bond</keyword>
<evidence type="ECO:0000256" key="5">
    <source>
        <dbReference type="ARBA" id="ARBA00023284"/>
    </source>
</evidence>
<evidence type="ECO:0000256" key="3">
    <source>
        <dbReference type="ARBA" id="ARBA00022982"/>
    </source>
</evidence>
<dbReference type="AlphaFoldDB" id="Q3A7Z4"/>
<evidence type="ECO:0000259" key="7">
    <source>
        <dbReference type="Pfam" id="PF00462"/>
    </source>
</evidence>
<dbReference type="GO" id="GO:0015038">
    <property type="term" value="F:glutathione disulfide oxidoreductase activity"/>
    <property type="evidence" value="ECO:0007669"/>
    <property type="project" value="UniProtKB-UniRule"/>
</dbReference>
<keyword evidence="6" id="KW-0963">Cytoplasm</keyword>
<dbReference type="PANTHER" id="PTHR45694">
    <property type="entry name" value="GLUTAREDOXIN 2"/>
    <property type="match status" value="1"/>
</dbReference>
<dbReference type="SUPFAM" id="SSF52833">
    <property type="entry name" value="Thioredoxin-like"/>
    <property type="match status" value="1"/>
</dbReference>
<comment type="similarity">
    <text evidence="1 6">Belongs to the glutaredoxin family.</text>
</comment>
<dbReference type="PRINTS" id="PR00160">
    <property type="entry name" value="GLUTAREDOXIN"/>
</dbReference>
<dbReference type="Pfam" id="PF00462">
    <property type="entry name" value="Glutaredoxin"/>
    <property type="match status" value="1"/>
</dbReference>
<evidence type="ECO:0000256" key="4">
    <source>
        <dbReference type="ARBA" id="ARBA00023157"/>
    </source>
</evidence>
<proteinExistence type="inferred from homology"/>
<protein>
    <recommendedName>
        <fullName evidence="6">Glutaredoxin</fullName>
    </recommendedName>
</protein>
<dbReference type="PANTHER" id="PTHR45694:SF18">
    <property type="entry name" value="GLUTAREDOXIN-1-RELATED"/>
    <property type="match status" value="1"/>
</dbReference>
<dbReference type="EMBL" id="CP000142">
    <property type="protein sequence ID" value="ABA87498.1"/>
    <property type="molecule type" value="Genomic_DNA"/>
</dbReference>
<dbReference type="InterPro" id="IPR014025">
    <property type="entry name" value="Glutaredoxin_subgr"/>
</dbReference>
<evidence type="ECO:0000313" key="8">
    <source>
        <dbReference type="EMBL" id="ABA87498.1"/>
    </source>
</evidence>
<dbReference type="HOGENOM" id="CLU_026126_7_3_7"/>